<evidence type="ECO:0000256" key="4">
    <source>
        <dbReference type="ARBA" id="ARBA00023242"/>
    </source>
</evidence>
<evidence type="ECO:0000313" key="10">
    <source>
        <dbReference type="Proteomes" id="UP000007755"/>
    </source>
</evidence>
<dbReference type="Pfam" id="PF00046">
    <property type="entry name" value="Homeodomain"/>
    <property type="match status" value="1"/>
</dbReference>
<dbReference type="PANTHER" id="PTHR24339:SF30">
    <property type="entry name" value="LATERAL MUSCLES SCARCER, ISOFORM B"/>
    <property type="match status" value="1"/>
</dbReference>
<dbReference type="SMART" id="SM00389">
    <property type="entry name" value="HOX"/>
    <property type="match status" value="1"/>
</dbReference>
<dbReference type="InterPro" id="IPR020479">
    <property type="entry name" value="HD_metazoa"/>
</dbReference>
<dbReference type="InParanoid" id="F4X0Q2"/>
<organism evidence="10">
    <name type="scientific">Acromyrmex echinatior</name>
    <name type="common">Panamanian leafcutter ant</name>
    <name type="synonym">Acromyrmex octospinosus echinatior</name>
    <dbReference type="NCBI Taxonomy" id="103372"/>
    <lineage>
        <taxon>Eukaryota</taxon>
        <taxon>Metazoa</taxon>
        <taxon>Ecdysozoa</taxon>
        <taxon>Arthropoda</taxon>
        <taxon>Hexapoda</taxon>
        <taxon>Insecta</taxon>
        <taxon>Pterygota</taxon>
        <taxon>Neoptera</taxon>
        <taxon>Endopterygota</taxon>
        <taxon>Hymenoptera</taxon>
        <taxon>Apocrita</taxon>
        <taxon>Aculeata</taxon>
        <taxon>Formicoidea</taxon>
        <taxon>Formicidae</taxon>
        <taxon>Myrmicinae</taxon>
        <taxon>Acromyrmex</taxon>
    </lineage>
</organism>
<dbReference type="InterPro" id="IPR050877">
    <property type="entry name" value="EMX-VAX-Noto_Homeobox_TFs"/>
</dbReference>
<dbReference type="STRING" id="103372.F4X0Q2"/>
<sequence length="341" mass="38835">MSDEEMKKSDSSKKTSDSAENPRLCSFSIERLLARPSKIDEEENKFSQQTDLSLLCQESNELETRMLVAPDSSMSMAEEIELDDTDMVCSTSPEPEMYYGSTPTQCFCSSSTIYLSPLLILPCNNSLLFAVKAVLFVLLIPIYKGWNIFTEACTSSSGANSTTSADRDIQEKTVAAISDDERKKRPRTAFTATQIKSLEAEFERNKYLSVAKRLQLSKNLKLTETQIKIWFQNRRTKWKRKYTNDVELFAQQYYSSLGIPAPRPIFVGDRLWFFNYPGQPQSGIPFPQHLTPLPLSPTLPIIQPLPSSLSMRQQTSIFQNVPTSHLSHHLTQRLDFRHHDP</sequence>
<dbReference type="SUPFAM" id="SSF46689">
    <property type="entry name" value="Homeodomain-like"/>
    <property type="match status" value="1"/>
</dbReference>
<dbReference type="InterPro" id="IPR001356">
    <property type="entry name" value="HD"/>
</dbReference>
<dbReference type="InterPro" id="IPR017970">
    <property type="entry name" value="Homeobox_CS"/>
</dbReference>
<evidence type="ECO:0000256" key="5">
    <source>
        <dbReference type="PROSITE-ProRule" id="PRU00108"/>
    </source>
</evidence>
<dbReference type="GO" id="GO:0000978">
    <property type="term" value="F:RNA polymerase II cis-regulatory region sequence-specific DNA binding"/>
    <property type="evidence" value="ECO:0007669"/>
    <property type="project" value="TreeGrafter"/>
</dbReference>
<name>F4X0Q2_ACREC</name>
<dbReference type="AlphaFoldDB" id="F4X0Q2"/>
<dbReference type="OrthoDB" id="6159439at2759"/>
<keyword evidence="4 5" id="KW-0539">Nucleus</keyword>
<evidence type="ECO:0000256" key="6">
    <source>
        <dbReference type="RuleBase" id="RU000682"/>
    </source>
</evidence>
<feature type="region of interest" description="Disordered" evidence="7">
    <location>
        <begin position="1"/>
        <end position="22"/>
    </location>
</feature>
<evidence type="ECO:0000256" key="2">
    <source>
        <dbReference type="ARBA" id="ARBA00023125"/>
    </source>
</evidence>
<comment type="subcellular location">
    <subcellularLocation>
        <location evidence="1 5 6">Nucleus</location>
    </subcellularLocation>
</comment>
<protein>
    <submittedName>
        <fullName evidence="9">BarH-like 1 homeobox protein</fullName>
    </submittedName>
</protein>
<dbReference type="PRINTS" id="PR00024">
    <property type="entry name" value="HOMEOBOX"/>
</dbReference>
<reference evidence="9" key="1">
    <citation type="submission" date="2011-02" db="EMBL/GenBank/DDBJ databases">
        <title>The genome of the leaf-cutting ant Acromyrmex echinatior suggests key adaptations to social evolution and fungus farming.</title>
        <authorList>
            <person name="Nygaard S."/>
            <person name="Zhang G."/>
        </authorList>
    </citation>
    <scope>NUCLEOTIDE SEQUENCE</scope>
</reference>
<evidence type="ECO:0000256" key="7">
    <source>
        <dbReference type="SAM" id="MobiDB-lite"/>
    </source>
</evidence>
<evidence type="ECO:0000259" key="8">
    <source>
        <dbReference type="PROSITE" id="PS50071"/>
    </source>
</evidence>
<feature type="domain" description="Homeobox" evidence="8">
    <location>
        <begin position="181"/>
        <end position="241"/>
    </location>
</feature>
<keyword evidence="3 5" id="KW-0371">Homeobox</keyword>
<dbReference type="Gene3D" id="1.10.10.60">
    <property type="entry name" value="Homeodomain-like"/>
    <property type="match status" value="1"/>
</dbReference>
<evidence type="ECO:0000313" key="9">
    <source>
        <dbReference type="EMBL" id="EGI60044.1"/>
    </source>
</evidence>
<dbReference type="GO" id="GO:0005634">
    <property type="term" value="C:nucleus"/>
    <property type="evidence" value="ECO:0007669"/>
    <property type="project" value="UniProtKB-SubCell"/>
</dbReference>
<dbReference type="PANTHER" id="PTHR24339">
    <property type="entry name" value="HOMEOBOX PROTEIN EMX-RELATED"/>
    <property type="match status" value="1"/>
</dbReference>
<dbReference type="GO" id="GO:0030182">
    <property type="term" value="P:neuron differentiation"/>
    <property type="evidence" value="ECO:0007669"/>
    <property type="project" value="TreeGrafter"/>
</dbReference>
<dbReference type="GO" id="GO:0000981">
    <property type="term" value="F:DNA-binding transcription factor activity, RNA polymerase II-specific"/>
    <property type="evidence" value="ECO:0007669"/>
    <property type="project" value="InterPro"/>
</dbReference>
<dbReference type="EMBL" id="GL888498">
    <property type="protein sequence ID" value="EGI60044.1"/>
    <property type="molecule type" value="Genomic_DNA"/>
</dbReference>
<dbReference type="eggNOG" id="KOG0485">
    <property type="taxonomic scope" value="Eukaryota"/>
</dbReference>
<feature type="DNA-binding region" description="Homeobox" evidence="5">
    <location>
        <begin position="183"/>
        <end position="242"/>
    </location>
</feature>
<dbReference type="GO" id="GO:0007420">
    <property type="term" value="P:brain development"/>
    <property type="evidence" value="ECO:0007669"/>
    <property type="project" value="TreeGrafter"/>
</dbReference>
<proteinExistence type="predicted"/>
<keyword evidence="10" id="KW-1185">Reference proteome</keyword>
<dbReference type="PROSITE" id="PS50071">
    <property type="entry name" value="HOMEOBOX_2"/>
    <property type="match status" value="1"/>
</dbReference>
<accession>F4X0Q2</accession>
<dbReference type="InterPro" id="IPR009057">
    <property type="entry name" value="Homeodomain-like_sf"/>
</dbReference>
<keyword evidence="2 5" id="KW-0238">DNA-binding</keyword>
<evidence type="ECO:0000256" key="3">
    <source>
        <dbReference type="ARBA" id="ARBA00023155"/>
    </source>
</evidence>
<gene>
    <name evidence="9" type="ORF">G5I_11835</name>
</gene>
<dbReference type="PROSITE" id="PS00027">
    <property type="entry name" value="HOMEOBOX_1"/>
    <property type="match status" value="1"/>
</dbReference>
<dbReference type="CDD" id="cd00086">
    <property type="entry name" value="homeodomain"/>
    <property type="match status" value="1"/>
</dbReference>
<dbReference type="Proteomes" id="UP000007755">
    <property type="component" value="Unassembled WGS sequence"/>
</dbReference>
<evidence type="ECO:0000256" key="1">
    <source>
        <dbReference type="ARBA" id="ARBA00004123"/>
    </source>
</evidence>
<feature type="compositionally biased region" description="Basic and acidic residues" evidence="7">
    <location>
        <begin position="1"/>
        <end position="17"/>
    </location>
</feature>